<dbReference type="GO" id="GO:0051287">
    <property type="term" value="F:NAD binding"/>
    <property type="evidence" value="ECO:0007669"/>
    <property type="project" value="InterPro"/>
</dbReference>
<feature type="domain" description="3-hydroxyisobutyrate dehydrogenase-like NAD-binding" evidence="5">
    <location>
        <begin position="167"/>
        <end position="283"/>
    </location>
</feature>
<dbReference type="SUPFAM" id="SSF48179">
    <property type="entry name" value="6-phosphogluconate dehydrogenase C-terminal domain-like"/>
    <property type="match status" value="1"/>
</dbReference>
<dbReference type="Gene3D" id="3.40.50.720">
    <property type="entry name" value="NAD(P)-binding Rossmann-like Domain"/>
    <property type="match status" value="1"/>
</dbReference>
<accession>A0A385SI53</accession>
<evidence type="ECO:0000313" key="7">
    <source>
        <dbReference type="Proteomes" id="UP000266183"/>
    </source>
</evidence>
<evidence type="ECO:0000256" key="3">
    <source>
        <dbReference type="PIRSR" id="PIRSR000103-1"/>
    </source>
</evidence>
<dbReference type="InterPro" id="IPR036291">
    <property type="entry name" value="NAD(P)-bd_dom_sf"/>
</dbReference>
<dbReference type="OrthoDB" id="9786703at2"/>
<dbReference type="GO" id="GO:0016491">
    <property type="term" value="F:oxidoreductase activity"/>
    <property type="evidence" value="ECO:0007669"/>
    <property type="project" value="UniProtKB-KW"/>
</dbReference>
<keyword evidence="1" id="KW-0560">Oxidoreductase</keyword>
<evidence type="ECO:0000256" key="1">
    <source>
        <dbReference type="ARBA" id="ARBA00023002"/>
    </source>
</evidence>
<dbReference type="InterPro" id="IPR006115">
    <property type="entry name" value="6PGDH_NADP-bd"/>
</dbReference>
<evidence type="ECO:0000313" key="6">
    <source>
        <dbReference type="EMBL" id="AYB29595.1"/>
    </source>
</evidence>
<evidence type="ECO:0000259" key="5">
    <source>
        <dbReference type="Pfam" id="PF14833"/>
    </source>
</evidence>
<organism evidence="6 7">
    <name type="scientific">Chryseolinea soli</name>
    <dbReference type="NCBI Taxonomy" id="2321403"/>
    <lineage>
        <taxon>Bacteria</taxon>
        <taxon>Pseudomonadati</taxon>
        <taxon>Bacteroidota</taxon>
        <taxon>Cytophagia</taxon>
        <taxon>Cytophagales</taxon>
        <taxon>Fulvivirgaceae</taxon>
        <taxon>Chryseolinea</taxon>
    </lineage>
</organism>
<proteinExistence type="predicted"/>
<dbReference type="GO" id="GO:0050661">
    <property type="term" value="F:NADP binding"/>
    <property type="evidence" value="ECO:0007669"/>
    <property type="project" value="InterPro"/>
</dbReference>
<dbReference type="Proteomes" id="UP000266183">
    <property type="component" value="Chromosome"/>
</dbReference>
<evidence type="ECO:0000256" key="2">
    <source>
        <dbReference type="ARBA" id="ARBA00023027"/>
    </source>
</evidence>
<dbReference type="RefSeq" id="WP_119752910.1">
    <property type="nucleotide sequence ID" value="NZ_CP032382.1"/>
</dbReference>
<protein>
    <submittedName>
        <fullName evidence="6">NAD(P)-dependent oxidoreductase</fullName>
    </submittedName>
</protein>
<reference evidence="7" key="1">
    <citation type="submission" date="2018-09" db="EMBL/GenBank/DDBJ databases">
        <title>Chryseolinea sp. KIS68-18 isolated from soil.</title>
        <authorList>
            <person name="Weon H.-Y."/>
            <person name="Kwon S.-W."/>
            <person name="Lee S.A."/>
        </authorList>
    </citation>
    <scope>NUCLEOTIDE SEQUENCE [LARGE SCALE GENOMIC DNA]</scope>
    <source>
        <strain evidence="7">KIS68-18</strain>
    </source>
</reference>
<feature type="domain" description="6-phosphogluconate dehydrogenase NADP-binding" evidence="4">
    <location>
        <begin position="5"/>
        <end position="162"/>
    </location>
</feature>
<dbReference type="EMBL" id="CP032382">
    <property type="protein sequence ID" value="AYB29595.1"/>
    <property type="molecule type" value="Genomic_DNA"/>
</dbReference>
<dbReference type="InterPro" id="IPR029154">
    <property type="entry name" value="HIBADH-like_NADP-bd"/>
</dbReference>
<dbReference type="PIRSF" id="PIRSF000103">
    <property type="entry name" value="HIBADH"/>
    <property type="match status" value="1"/>
</dbReference>
<evidence type="ECO:0000259" key="4">
    <source>
        <dbReference type="Pfam" id="PF03446"/>
    </source>
</evidence>
<gene>
    <name evidence="6" type="ORF">D4L85_02890</name>
</gene>
<dbReference type="InterPro" id="IPR008927">
    <property type="entry name" value="6-PGluconate_DH-like_C_sf"/>
</dbReference>
<feature type="active site" evidence="3">
    <location>
        <position position="173"/>
    </location>
</feature>
<dbReference type="Pfam" id="PF14833">
    <property type="entry name" value="NAD_binding_11"/>
    <property type="match status" value="1"/>
</dbReference>
<dbReference type="SUPFAM" id="SSF51735">
    <property type="entry name" value="NAD(P)-binding Rossmann-fold domains"/>
    <property type="match status" value="1"/>
</dbReference>
<dbReference type="AlphaFoldDB" id="A0A385SI53"/>
<dbReference type="PANTHER" id="PTHR43580">
    <property type="entry name" value="OXIDOREDUCTASE GLYR1-RELATED"/>
    <property type="match status" value="1"/>
</dbReference>
<keyword evidence="2" id="KW-0520">NAD</keyword>
<name>A0A385SI53_9BACT</name>
<dbReference type="Pfam" id="PF03446">
    <property type="entry name" value="NAD_binding_2"/>
    <property type="match status" value="1"/>
</dbReference>
<keyword evidence="7" id="KW-1185">Reference proteome</keyword>
<dbReference type="KEGG" id="chk:D4L85_02890"/>
<dbReference type="PANTHER" id="PTHR43580:SF2">
    <property type="entry name" value="CYTOKINE-LIKE NUCLEAR FACTOR N-PAC"/>
    <property type="match status" value="1"/>
</dbReference>
<dbReference type="InterPro" id="IPR013328">
    <property type="entry name" value="6PGD_dom2"/>
</dbReference>
<sequence length="288" mass="30697">MSKPKVGWIGLGNMGTPIVKNLLKAGYGVQVFNRTKEKEKEAVAAGAVSATSPAAIIESCDIIFTMVSDDVAVKAVFDGKDGLLEKNHTGKLVIDMSTVSPETSRYLADRCLQRGIAFLEAPVSGSVKPAQDGTLIILAGGEADAYAKAKPLFDVIGKLSLHLGGQGAGSSAKLAMNYFVALTLQGLAEMVVFAEENGVKKEDMLTIMNEGSFGSPALKLKSSSLVANTFSPAFALKLMAKDLRLMKDAGLDTPMFPAVHDSYQQASQTAFAEEDVMAIFKYLEKKYR</sequence>
<dbReference type="InterPro" id="IPR015815">
    <property type="entry name" value="HIBADH-related"/>
</dbReference>
<dbReference type="InterPro" id="IPR051265">
    <property type="entry name" value="HIBADH-related_NP60_sf"/>
</dbReference>
<dbReference type="Gene3D" id="1.10.1040.10">
    <property type="entry name" value="N-(1-d-carboxylethyl)-l-norvaline Dehydrogenase, domain 2"/>
    <property type="match status" value="1"/>
</dbReference>